<evidence type="ECO:0000313" key="3">
    <source>
        <dbReference type="Proteomes" id="UP001497457"/>
    </source>
</evidence>
<dbReference type="InterPro" id="IPR055312">
    <property type="entry name" value="FBL15-like"/>
</dbReference>
<evidence type="ECO:0000313" key="2">
    <source>
        <dbReference type="EMBL" id="CAL5086310.1"/>
    </source>
</evidence>
<dbReference type="EMBL" id="OZ075118">
    <property type="protein sequence ID" value="CAL5086310.1"/>
    <property type="molecule type" value="Genomic_DNA"/>
</dbReference>
<dbReference type="InterPro" id="IPR036047">
    <property type="entry name" value="F-box-like_dom_sf"/>
</dbReference>
<dbReference type="PANTHER" id="PTHR34709:SF72">
    <property type="entry name" value="OS07G0130000 PROTEIN"/>
    <property type="match status" value="1"/>
</dbReference>
<dbReference type="InterPro" id="IPR055411">
    <property type="entry name" value="LRR_FXL15/At3g58940/PEG3-like"/>
</dbReference>
<dbReference type="InterPro" id="IPR053781">
    <property type="entry name" value="F-box_AtFBL13-like"/>
</dbReference>
<gene>
    <name evidence="2" type="ORF">URODEC1_LOCUS111517</name>
</gene>
<dbReference type="AlphaFoldDB" id="A0ABC9G2R6"/>
<dbReference type="PROSITE" id="PS50181">
    <property type="entry name" value="FBOX"/>
    <property type="match status" value="1"/>
</dbReference>
<feature type="domain" description="F-box" evidence="1">
    <location>
        <begin position="34"/>
        <end position="71"/>
    </location>
</feature>
<dbReference type="Pfam" id="PF24758">
    <property type="entry name" value="LRR_At5g56370"/>
    <property type="match status" value="1"/>
</dbReference>
<dbReference type="Pfam" id="PF00646">
    <property type="entry name" value="F-box"/>
    <property type="match status" value="1"/>
</dbReference>
<dbReference type="CDD" id="cd22160">
    <property type="entry name" value="F-box_AtFBL13-like"/>
    <property type="match status" value="1"/>
</dbReference>
<accession>A0ABC9G2R6</accession>
<sequence>MATAGADPLFPPKTRAADQGGVVVDGVCPEDGGADHLSDLPDHLLHRILIRLPSTAAAARTSVLSRRWRRVWLHLPELALRYGGRDREPSSPCPRVDAALAACAAPALDRLEIDLTWSDPRHVTAEHASSWLDFASRRLAGELVLSLPLLSRSVKRDVVLPISERLTAISLTSFGYALRFRAPLPSAAAGAFAALGSLTISDARVDGRELVDVVSSRCPRLKELALDHIIVEDRDHPVLSVRSASLERLRVRPMFNGDRLQVSTPELRALDLPEGTSCAAHIVAPKLSEVRWGKQFYDPSRHKLEGAGRHLRRLEVAANSRAAGIMGRFDTADELTLNISVSKGVDEYERFLEDTKKVAKCEVLVARFTHVMVHDFRPILLHLLRKCSGIRKLVVQLGPASSDYPCELPRCPCGLLHNHYPTYGVDVLGSLQEVQVEKGGEAHHKLELAGLLCRCKAIFQKKVFITIPVDKRNPLMRRRIDRVFLPNDDRVEVAIVEVAIH</sequence>
<dbReference type="SUPFAM" id="SSF81383">
    <property type="entry name" value="F-box domain"/>
    <property type="match status" value="1"/>
</dbReference>
<proteinExistence type="predicted"/>
<dbReference type="InterPro" id="IPR001810">
    <property type="entry name" value="F-box_dom"/>
</dbReference>
<organism evidence="2 3">
    <name type="scientific">Urochloa decumbens</name>
    <dbReference type="NCBI Taxonomy" id="240449"/>
    <lineage>
        <taxon>Eukaryota</taxon>
        <taxon>Viridiplantae</taxon>
        <taxon>Streptophyta</taxon>
        <taxon>Embryophyta</taxon>
        <taxon>Tracheophyta</taxon>
        <taxon>Spermatophyta</taxon>
        <taxon>Magnoliopsida</taxon>
        <taxon>Liliopsida</taxon>
        <taxon>Poales</taxon>
        <taxon>Poaceae</taxon>
        <taxon>PACMAD clade</taxon>
        <taxon>Panicoideae</taxon>
        <taxon>Panicodae</taxon>
        <taxon>Paniceae</taxon>
        <taxon>Melinidinae</taxon>
        <taxon>Urochloa</taxon>
    </lineage>
</organism>
<keyword evidence="3" id="KW-1185">Reference proteome</keyword>
<dbReference type="PANTHER" id="PTHR34709">
    <property type="entry name" value="OS10G0396666 PROTEIN"/>
    <property type="match status" value="1"/>
</dbReference>
<dbReference type="Proteomes" id="UP001497457">
    <property type="component" value="Chromosome 8b"/>
</dbReference>
<name>A0ABC9G2R6_9POAL</name>
<evidence type="ECO:0000259" key="1">
    <source>
        <dbReference type="PROSITE" id="PS50181"/>
    </source>
</evidence>
<protein>
    <recommendedName>
        <fullName evidence="1">F-box domain-containing protein</fullName>
    </recommendedName>
</protein>
<reference evidence="2" key="1">
    <citation type="submission" date="2024-10" db="EMBL/GenBank/DDBJ databases">
        <authorList>
            <person name="Ryan C."/>
        </authorList>
    </citation>
    <scope>NUCLEOTIDE SEQUENCE [LARGE SCALE GENOMIC DNA]</scope>
</reference>